<dbReference type="InterPro" id="IPR036390">
    <property type="entry name" value="WH_DNA-bd_sf"/>
</dbReference>
<dbReference type="GO" id="GO:0003677">
    <property type="term" value="F:DNA binding"/>
    <property type="evidence" value="ECO:0007669"/>
    <property type="project" value="UniProtKB-KW"/>
</dbReference>
<gene>
    <name evidence="8" type="ORF">BV494_03295</name>
</gene>
<keyword evidence="2" id="KW-0678">Repressor</keyword>
<dbReference type="InterPro" id="IPR036388">
    <property type="entry name" value="WH-like_DNA-bd_sf"/>
</dbReference>
<evidence type="ECO:0000256" key="2">
    <source>
        <dbReference type="ARBA" id="ARBA00022491"/>
    </source>
</evidence>
<comment type="similarity">
    <text evidence="1">Belongs to the LysR transcriptional regulatory family.</text>
</comment>
<dbReference type="Proteomes" id="UP000239197">
    <property type="component" value="Chromosome"/>
</dbReference>
<dbReference type="Gene3D" id="3.40.190.290">
    <property type="match status" value="1"/>
</dbReference>
<evidence type="ECO:0000256" key="5">
    <source>
        <dbReference type="ARBA" id="ARBA00023159"/>
    </source>
</evidence>
<evidence type="ECO:0000313" key="8">
    <source>
        <dbReference type="EMBL" id="AVF34018.1"/>
    </source>
</evidence>
<keyword evidence="3" id="KW-0805">Transcription regulation</keyword>
<dbReference type="PANTHER" id="PTHR30293">
    <property type="entry name" value="TRANSCRIPTIONAL REGULATORY PROTEIN NAC-RELATED"/>
    <property type="match status" value="1"/>
</dbReference>
<protein>
    <submittedName>
        <fullName evidence="8">Nitrogen assimilation transcriptional regulator</fullName>
    </submittedName>
</protein>
<dbReference type="FunFam" id="1.10.10.10:FF:000001">
    <property type="entry name" value="LysR family transcriptional regulator"/>
    <property type="match status" value="1"/>
</dbReference>
<sequence length="308" mass="32684">MNLRRLKYFVKIVDIGSLTQAADVLHIAQPALSQQLATLEGELQQQLLIRTKRGVTPTEAGNILYSHAQAILRQCDQIHGAVNSAGQSLSGQVSVGLAPGTAATQLALPLLQAVRKQHPGILLYLNENSGTALGELVLNGRMDMAVLYGTNNDVGLSSQPLMKEDLYLVGTHAVPHPGKYVELCDVAKLNLFMPRSYNVMRRLVDDAMAVRRLTASIIGEIESSATLTAAVASGLGATILPESAARAMTGPAKAWMSCISSPAIQVPLSLCVSETLALSQEAAAVKKILLSLVFEQATAEREPLLAAS</sequence>
<dbReference type="SUPFAM" id="SSF46785">
    <property type="entry name" value="Winged helix' DNA-binding domain"/>
    <property type="match status" value="1"/>
</dbReference>
<dbReference type="RefSeq" id="WP_104921565.1">
    <property type="nucleotide sequence ID" value="NZ_CP019062.1"/>
</dbReference>
<evidence type="ECO:0000256" key="3">
    <source>
        <dbReference type="ARBA" id="ARBA00023015"/>
    </source>
</evidence>
<name>A0A2L1UMF6_9GAMM</name>
<keyword evidence="5" id="KW-0010">Activator</keyword>
<keyword evidence="9" id="KW-1185">Reference proteome</keyword>
<proteinExistence type="inferred from homology"/>
<evidence type="ECO:0000256" key="1">
    <source>
        <dbReference type="ARBA" id="ARBA00009437"/>
    </source>
</evidence>
<feature type="domain" description="HTH lysR-type" evidence="7">
    <location>
        <begin position="1"/>
        <end position="58"/>
    </location>
</feature>
<dbReference type="PANTHER" id="PTHR30293:SF0">
    <property type="entry name" value="NITROGEN ASSIMILATION REGULATORY PROTEIN NAC"/>
    <property type="match status" value="1"/>
</dbReference>
<dbReference type="KEGG" id="rox:BV494_03295"/>
<dbReference type="PROSITE" id="PS50931">
    <property type="entry name" value="HTH_LYSR"/>
    <property type="match status" value="1"/>
</dbReference>
<dbReference type="PRINTS" id="PR00039">
    <property type="entry name" value="HTHLYSR"/>
</dbReference>
<accession>A0A2L1UMF6</accession>
<dbReference type="SUPFAM" id="SSF53850">
    <property type="entry name" value="Periplasmic binding protein-like II"/>
    <property type="match status" value="1"/>
</dbReference>
<dbReference type="Gene3D" id="1.10.10.10">
    <property type="entry name" value="Winged helix-like DNA-binding domain superfamily/Winged helix DNA-binding domain"/>
    <property type="match status" value="1"/>
</dbReference>
<reference evidence="9" key="1">
    <citation type="submission" date="2017-01" db="EMBL/GenBank/DDBJ databases">
        <title>Genome sequence of Rouxiella sp. ERMR1:05.</title>
        <authorList>
            <person name="Kumar R."/>
            <person name="Singh D."/>
            <person name="Kumar S."/>
        </authorList>
    </citation>
    <scope>NUCLEOTIDE SEQUENCE [LARGE SCALE GENOMIC DNA]</scope>
    <source>
        <strain evidence="9">ERMR1:05</strain>
    </source>
</reference>
<dbReference type="NCBIfam" id="NF008410">
    <property type="entry name" value="PRK11233.1"/>
    <property type="match status" value="1"/>
</dbReference>
<evidence type="ECO:0000259" key="7">
    <source>
        <dbReference type="PROSITE" id="PS50931"/>
    </source>
</evidence>
<dbReference type="InterPro" id="IPR005119">
    <property type="entry name" value="LysR_subst-bd"/>
</dbReference>
<dbReference type="Pfam" id="PF00126">
    <property type="entry name" value="HTH_1"/>
    <property type="match status" value="1"/>
</dbReference>
<evidence type="ECO:0000256" key="6">
    <source>
        <dbReference type="ARBA" id="ARBA00023163"/>
    </source>
</evidence>
<dbReference type="AlphaFoldDB" id="A0A2L1UMF6"/>
<dbReference type="OrthoDB" id="8479357at2"/>
<dbReference type="EMBL" id="CP019062">
    <property type="protein sequence ID" value="AVF34018.1"/>
    <property type="molecule type" value="Genomic_DNA"/>
</dbReference>
<dbReference type="GO" id="GO:0003700">
    <property type="term" value="F:DNA-binding transcription factor activity"/>
    <property type="evidence" value="ECO:0007669"/>
    <property type="project" value="InterPro"/>
</dbReference>
<dbReference type="Pfam" id="PF03466">
    <property type="entry name" value="LysR_substrate"/>
    <property type="match status" value="1"/>
</dbReference>
<keyword evidence="4" id="KW-0238">DNA-binding</keyword>
<evidence type="ECO:0000256" key="4">
    <source>
        <dbReference type="ARBA" id="ARBA00023125"/>
    </source>
</evidence>
<evidence type="ECO:0000313" key="9">
    <source>
        <dbReference type="Proteomes" id="UP000239197"/>
    </source>
</evidence>
<keyword evidence="6" id="KW-0804">Transcription</keyword>
<dbReference type="InterPro" id="IPR000847">
    <property type="entry name" value="LysR_HTH_N"/>
</dbReference>
<dbReference type="GO" id="GO:2000142">
    <property type="term" value="P:regulation of DNA-templated transcription initiation"/>
    <property type="evidence" value="ECO:0007669"/>
    <property type="project" value="TreeGrafter"/>
</dbReference>
<dbReference type="CDD" id="cd08433">
    <property type="entry name" value="PBP2_Nac"/>
    <property type="match status" value="1"/>
</dbReference>
<organism evidence="8 9">
    <name type="scientific">Rahnella sikkimica</name>
    <dbReference type="NCBI Taxonomy" id="1805933"/>
    <lineage>
        <taxon>Bacteria</taxon>
        <taxon>Pseudomonadati</taxon>
        <taxon>Pseudomonadota</taxon>
        <taxon>Gammaproteobacteria</taxon>
        <taxon>Enterobacterales</taxon>
        <taxon>Yersiniaceae</taxon>
        <taxon>Rahnella</taxon>
    </lineage>
</organism>